<dbReference type="EMBL" id="NRRV01000006">
    <property type="protein sequence ID" value="MBK1629901.1"/>
    <property type="molecule type" value="Genomic_DNA"/>
</dbReference>
<proteinExistence type="predicted"/>
<sequence>MRQVKADLRRAPPRSYLPLPAERFADGLQLVAARDPEAGVIEDLLERIEPKREREPLTTGLFCTPLA</sequence>
<evidence type="ECO:0000313" key="1">
    <source>
        <dbReference type="EMBL" id="MBK1629901.1"/>
    </source>
</evidence>
<name>A0ABS1CDC4_9GAMM</name>
<keyword evidence="2" id="KW-1185">Reference proteome</keyword>
<dbReference type="Proteomes" id="UP000748752">
    <property type="component" value="Unassembled WGS sequence"/>
</dbReference>
<evidence type="ECO:0000313" key="2">
    <source>
        <dbReference type="Proteomes" id="UP000748752"/>
    </source>
</evidence>
<accession>A0ABS1CDC4</accession>
<organism evidence="1 2">
    <name type="scientific">Thiohalocapsa halophila</name>
    <dbReference type="NCBI Taxonomy" id="69359"/>
    <lineage>
        <taxon>Bacteria</taxon>
        <taxon>Pseudomonadati</taxon>
        <taxon>Pseudomonadota</taxon>
        <taxon>Gammaproteobacteria</taxon>
        <taxon>Chromatiales</taxon>
        <taxon>Chromatiaceae</taxon>
        <taxon>Thiohalocapsa</taxon>
    </lineage>
</organism>
<reference evidence="1 2" key="1">
    <citation type="journal article" date="2020" name="Microorganisms">
        <title>Osmotic Adaptation and Compatible Solute Biosynthesis of Phototrophic Bacteria as Revealed from Genome Analyses.</title>
        <authorList>
            <person name="Imhoff J.F."/>
            <person name="Rahn T."/>
            <person name="Kunzel S."/>
            <person name="Keller A."/>
            <person name="Neulinger S.C."/>
        </authorList>
    </citation>
    <scope>NUCLEOTIDE SEQUENCE [LARGE SCALE GENOMIC DNA]</scope>
    <source>
        <strain evidence="1 2">DSM 6210</strain>
    </source>
</reference>
<comment type="caution">
    <text evidence="1">The sequence shown here is derived from an EMBL/GenBank/DDBJ whole genome shotgun (WGS) entry which is preliminary data.</text>
</comment>
<gene>
    <name evidence="1" type="ORF">CKO31_03915</name>
</gene>
<protein>
    <submittedName>
        <fullName evidence="1">Uncharacterized protein</fullName>
    </submittedName>
</protein>